<keyword evidence="1" id="KW-0808">Transferase</keyword>
<proteinExistence type="predicted"/>
<dbReference type="GO" id="GO:0005524">
    <property type="term" value="F:ATP binding"/>
    <property type="evidence" value="ECO:0007669"/>
    <property type="project" value="UniProtKB-KW"/>
</dbReference>
<protein>
    <submittedName>
        <fullName evidence="3">ATP-binding protein</fullName>
    </submittedName>
</protein>
<keyword evidence="1" id="KW-0418">Kinase</keyword>
<evidence type="ECO:0000313" key="4">
    <source>
        <dbReference type="Proteomes" id="UP000327143"/>
    </source>
</evidence>
<accession>A0ABX6AGS0</accession>
<organism evidence="3 4">
    <name type="scientific">Streptomyces viridosporus T7A</name>
    <dbReference type="NCBI Taxonomy" id="665577"/>
    <lineage>
        <taxon>Bacteria</taxon>
        <taxon>Bacillati</taxon>
        <taxon>Actinomycetota</taxon>
        <taxon>Actinomycetes</taxon>
        <taxon>Kitasatosporales</taxon>
        <taxon>Streptomycetaceae</taxon>
        <taxon>Streptomyces</taxon>
    </lineage>
</organism>
<dbReference type="RefSeq" id="WP_016825350.1">
    <property type="nucleotide sequence ID" value="NZ_CP023700.1"/>
</dbReference>
<sequence>MASHQLALSLPATTDAVSAARHRAVDGIRRWNAELDDEVEHAATLVISELLTNAVQHAGAGRLLLTARLTGTVLRIEVCDSSPLLPRPGLPDDDSETGRGLLLVSALADRHGTEPTLTGKRCWAEIPLFTSPETKTSAPLVGS</sequence>
<reference evidence="3 4" key="1">
    <citation type="submission" date="2017-09" db="EMBL/GenBank/DDBJ databases">
        <authorList>
            <person name="Lee N."/>
            <person name="Cho B.-K."/>
        </authorList>
    </citation>
    <scope>NUCLEOTIDE SEQUENCE [LARGE SCALE GENOMIC DNA]</scope>
    <source>
        <strain evidence="3 4">ATCC 39115</strain>
    </source>
</reference>
<gene>
    <name evidence="3" type="ORF">CP969_20790</name>
</gene>
<dbReference type="CDD" id="cd16936">
    <property type="entry name" value="HATPase_RsbW-like"/>
    <property type="match status" value="1"/>
</dbReference>
<evidence type="ECO:0000313" key="3">
    <source>
        <dbReference type="EMBL" id="QEU86846.1"/>
    </source>
</evidence>
<dbReference type="SUPFAM" id="SSF55874">
    <property type="entry name" value="ATPase domain of HSP90 chaperone/DNA topoisomerase II/histidine kinase"/>
    <property type="match status" value="1"/>
</dbReference>
<name>A0ABX6AGS0_STRVD</name>
<feature type="domain" description="Histidine kinase/HSP90-like ATPase" evidence="2">
    <location>
        <begin position="10"/>
        <end position="111"/>
    </location>
</feature>
<dbReference type="Pfam" id="PF13581">
    <property type="entry name" value="HATPase_c_2"/>
    <property type="match status" value="1"/>
</dbReference>
<evidence type="ECO:0000256" key="1">
    <source>
        <dbReference type="ARBA" id="ARBA00022527"/>
    </source>
</evidence>
<dbReference type="Proteomes" id="UP000327143">
    <property type="component" value="Chromosome"/>
</dbReference>
<dbReference type="PANTHER" id="PTHR35526">
    <property type="entry name" value="ANTI-SIGMA-F FACTOR RSBW-RELATED"/>
    <property type="match status" value="1"/>
</dbReference>
<dbReference type="EMBL" id="CP023700">
    <property type="protein sequence ID" value="QEU86846.1"/>
    <property type="molecule type" value="Genomic_DNA"/>
</dbReference>
<dbReference type="InterPro" id="IPR036890">
    <property type="entry name" value="HATPase_C_sf"/>
</dbReference>
<dbReference type="Gene3D" id="3.30.565.10">
    <property type="entry name" value="Histidine kinase-like ATPase, C-terminal domain"/>
    <property type="match status" value="1"/>
</dbReference>
<dbReference type="InterPro" id="IPR003594">
    <property type="entry name" value="HATPase_dom"/>
</dbReference>
<keyword evidence="3" id="KW-0067">ATP-binding</keyword>
<keyword evidence="4" id="KW-1185">Reference proteome</keyword>
<dbReference type="InterPro" id="IPR050267">
    <property type="entry name" value="Anti-sigma-factor_SerPK"/>
</dbReference>
<keyword evidence="1" id="KW-0723">Serine/threonine-protein kinase</keyword>
<dbReference type="PANTHER" id="PTHR35526:SF3">
    <property type="entry name" value="ANTI-SIGMA-F FACTOR RSBW"/>
    <property type="match status" value="1"/>
</dbReference>
<evidence type="ECO:0000259" key="2">
    <source>
        <dbReference type="Pfam" id="PF13581"/>
    </source>
</evidence>
<keyword evidence="3" id="KW-0547">Nucleotide-binding</keyword>